<reference evidence="1 2" key="1">
    <citation type="submission" date="2018-07" db="EMBL/GenBank/DDBJ databases">
        <title>Erythrobacter nanhaiensis sp. nov., a novel member of the genus Erythrobacter isolated from the South China Sea.</title>
        <authorList>
            <person name="Chen X."/>
            <person name="Liu J."/>
        </authorList>
    </citation>
    <scope>NUCLEOTIDE SEQUENCE [LARGE SCALE GENOMIC DNA]</scope>
    <source>
        <strain evidence="1 2">S-5</strain>
    </source>
</reference>
<dbReference type="InterPro" id="IPR032710">
    <property type="entry name" value="NTF2-like_dom_sf"/>
</dbReference>
<accession>A0A395LLK5</accession>
<gene>
    <name evidence="1" type="ORF">DL238_06325</name>
</gene>
<name>A0A395LLK5_9SPHN</name>
<evidence type="ECO:0000313" key="2">
    <source>
        <dbReference type="Proteomes" id="UP000254101"/>
    </source>
</evidence>
<comment type="caution">
    <text evidence="1">The sequence shown here is derived from an EMBL/GenBank/DDBJ whole genome shotgun (WGS) entry which is preliminary data.</text>
</comment>
<proteinExistence type="predicted"/>
<protein>
    <recommendedName>
        <fullName evidence="3">Nuclear transport factor 2 family protein</fullName>
    </recommendedName>
</protein>
<evidence type="ECO:0000313" key="1">
    <source>
        <dbReference type="EMBL" id="RDS77267.1"/>
    </source>
</evidence>
<evidence type="ECO:0008006" key="3">
    <source>
        <dbReference type="Google" id="ProtNLM"/>
    </source>
</evidence>
<dbReference type="EMBL" id="QRBB01000001">
    <property type="protein sequence ID" value="RDS77267.1"/>
    <property type="molecule type" value="Genomic_DNA"/>
</dbReference>
<dbReference type="Proteomes" id="UP000254101">
    <property type="component" value="Unassembled WGS sequence"/>
</dbReference>
<sequence>MASPGFAAPPPPPPEASAQRAFFAALPQTAPAEYPAELRAMLADDLEVMWEGEPFLEGPDAWIEWRESTFYDASLDRHQMLIENFYWDEDGRVVTEEFWMPIRKDTVFHPVRPLKIVRYTFADEQVIRIEYLLNLDSAPVLNPRD</sequence>
<organism evidence="1 2">
    <name type="scientific">Alteriqipengyuania lutimaris</name>
    <dbReference type="NCBI Taxonomy" id="1538146"/>
    <lineage>
        <taxon>Bacteria</taxon>
        <taxon>Pseudomonadati</taxon>
        <taxon>Pseudomonadota</taxon>
        <taxon>Alphaproteobacteria</taxon>
        <taxon>Sphingomonadales</taxon>
        <taxon>Erythrobacteraceae</taxon>
        <taxon>Alteriqipengyuania</taxon>
    </lineage>
</organism>
<dbReference type="AlphaFoldDB" id="A0A395LLK5"/>
<keyword evidence="2" id="KW-1185">Reference proteome</keyword>
<dbReference type="SUPFAM" id="SSF54427">
    <property type="entry name" value="NTF2-like"/>
    <property type="match status" value="1"/>
</dbReference>